<accession>A0A6J5MPT5</accession>
<sequence length="63" mass="7263">MSTFSSICHDKEHNDKIDVAHCFVTDQIRIIAFENDNHATYLTPDETMHLIYLLSTAITRIVI</sequence>
<dbReference type="EMBL" id="LR796509">
    <property type="protein sequence ID" value="CAB4148668.1"/>
    <property type="molecule type" value="Genomic_DNA"/>
</dbReference>
<organism evidence="1">
    <name type="scientific">uncultured Caudovirales phage</name>
    <dbReference type="NCBI Taxonomy" id="2100421"/>
    <lineage>
        <taxon>Viruses</taxon>
        <taxon>Duplodnaviria</taxon>
        <taxon>Heunggongvirae</taxon>
        <taxon>Uroviricota</taxon>
        <taxon>Caudoviricetes</taxon>
        <taxon>Peduoviridae</taxon>
        <taxon>Maltschvirus</taxon>
        <taxon>Maltschvirus maltsch</taxon>
    </lineage>
</organism>
<evidence type="ECO:0000313" key="1">
    <source>
        <dbReference type="EMBL" id="CAB4148668.1"/>
    </source>
</evidence>
<name>A0A6J5MPT5_9CAUD</name>
<protein>
    <submittedName>
        <fullName evidence="1">Uncharacterized protein</fullName>
    </submittedName>
</protein>
<gene>
    <name evidence="1" type="ORF">UFOVP534_18</name>
</gene>
<reference evidence="1" key="1">
    <citation type="submission" date="2020-04" db="EMBL/GenBank/DDBJ databases">
        <authorList>
            <person name="Chiriac C."/>
            <person name="Salcher M."/>
            <person name="Ghai R."/>
            <person name="Kavagutti S V."/>
        </authorList>
    </citation>
    <scope>NUCLEOTIDE SEQUENCE</scope>
</reference>
<proteinExistence type="predicted"/>